<evidence type="ECO:0000256" key="1">
    <source>
        <dbReference type="SAM" id="Phobius"/>
    </source>
</evidence>
<feature type="transmembrane region" description="Helical" evidence="1">
    <location>
        <begin position="29"/>
        <end position="51"/>
    </location>
</feature>
<name>A0A2U7UCD5_9VIRU</name>
<reference evidence="2" key="1">
    <citation type="journal article" date="2018" name="Nat. Commun.">
        <title>Diversity and evolution of the emerging Pandoraviridae family.</title>
        <authorList>
            <person name="Legendre M."/>
            <person name="Fabre E."/>
            <person name="Poirot O."/>
            <person name="Jeudy S."/>
            <person name="Lartigue A."/>
            <person name="Alempic J.M."/>
            <person name="Beucher L."/>
            <person name="Philippe N."/>
            <person name="Bertaux L."/>
            <person name="Christo-Foroux E."/>
            <person name="Labadie K."/>
            <person name="Coute Y."/>
            <person name="Abergel C."/>
            <person name="Claverie J.M."/>
        </authorList>
    </citation>
    <scope>NUCLEOTIDE SEQUENCE [LARGE SCALE GENOMIC DNA]</scope>
    <source>
        <strain evidence="2">Neocaledonia</strain>
    </source>
</reference>
<protein>
    <submittedName>
        <fullName evidence="2">FliL incomplete domain containing protein</fullName>
    </submittedName>
</protein>
<keyword evidence="1" id="KW-0812">Transmembrane</keyword>
<dbReference type="Pfam" id="PF19232">
    <property type="entry name" value="DUF5885"/>
    <property type="match status" value="1"/>
</dbReference>
<accession>A0A2U7UCD5</accession>
<dbReference type="InterPro" id="IPR045367">
    <property type="entry name" value="DUF5885"/>
</dbReference>
<keyword evidence="1" id="KW-0472">Membrane</keyword>
<evidence type="ECO:0000313" key="2">
    <source>
        <dbReference type="EMBL" id="AVK76015.1"/>
    </source>
</evidence>
<keyword evidence="1" id="KW-1133">Transmembrane helix</keyword>
<gene>
    <name evidence="2" type="ORF">pneo_cds_408</name>
</gene>
<organism evidence="2">
    <name type="scientific">Pandoravirus neocaledonia</name>
    <dbReference type="NCBI Taxonomy" id="2107708"/>
    <lineage>
        <taxon>Viruses</taxon>
        <taxon>Pandoravirus</taxon>
    </lineage>
</organism>
<dbReference type="EMBL" id="MG011690">
    <property type="protein sequence ID" value="AVK76015.1"/>
    <property type="molecule type" value="Genomic_DNA"/>
</dbReference>
<proteinExistence type="predicted"/>
<dbReference type="RefSeq" id="YP_009482018.1">
    <property type="nucleotide sequence ID" value="NC_037666.1"/>
</dbReference>
<dbReference type="KEGG" id="vg:36842728"/>
<dbReference type="Proteomes" id="UP000249287">
    <property type="component" value="Segment"/>
</dbReference>
<dbReference type="GeneID" id="36842728"/>
<sequence>MASTTPTATPIEALVQQQLAAAEPKPRRWPIVLAVAFVLALVAAGVWYFFIRKRPPPVNPSNPADCNPPCTGTQVCIDKVCKDTALSCTTDAQCGTCTTCVAGVCTPKASCCGGVTCAAGQTCDTKTNTCVYTKGYCDANRACPPGSACDPSKNTCIAQPPYGPDSGKGCFEGFGAWIWELDPKTNSGTWRCRCANPTLYNSADECSPLARSTLCAAENLDPNALTPASSVPAFAAYGWANQPVLINKSTAGAAVPSPLAGTCPCKPGWAGGSCTEDRTCNGRGTWNETTGQCACNIDYSGYGNCQDDPNCTSWTAPNCARQCAVSGAQCVSPALPCCDPRDRCGGNPYARGICAPPTSW</sequence>